<accession>A0A147KKB8</accession>
<gene>
    <name evidence="3" type="ORF">AC529_04705</name>
</gene>
<feature type="domain" description="NAD-dependent epimerase/dehydratase" evidence="2">
    <location>
        <begin position="17"/>
        <end position="258"/>
    </location>
</feature>
<dbReference type="STRING" id="665004.AC529_04705"/>
<dbReference type="EMBL" id="LGEM01000020">
    <property type="protein sequence ID" value="KUP97760.1"/>
    <property type="molecule type" value="Genomic_DNA"/>
</dbReference>
<dbReference type="PATRIC" id="fig|665004.4.peg.1707"/>
<dbReference type="PANTHER" id="PTHR43000">
    <property type="entry name" value="DTDP-D-GLUCOSE 4,6-DEHYDRATASE-RELATED"/>
    <property type="match status" value="1"/>
</dbReference>
<dbReference type="InterPro" id="IPR001509">
    <property type="entry name" value="Epimerase_deHydtase"/>
</dbReference>
<dbReference type="RefSeq" id="WP_068755138.1">
    <property type="nucleotide sequence ID" value="NZ_KQ950181.1"/>
</dbReference>
<dbReference type="Proteomes" id="UP000074382">
    <property type="component" value="Unassembled WGS sequence"/>
</dbReference>
<evidence type="ECO:0000313" key="4">
    <source>
        <dbReference type="Proteomes" id="UP000074382"/>
    </source>
</evidence>
<dbReference type="Gene3D" id="3.90.25.10">
    <property type="entry name" value="UDP-galactose 4-epimerase, domain 1"/>
    <property type="match status" value="1"/>
</dbReference>
<organism evidence="3 4">
    <name type="scientific">Thermobifida cellulosilytica TB100</name>
    <dbReference type="NCBI Taxonomy" id="665004"/>
    <lineage>
        <taxon>Bacteria</taxon>
        <taxon>Bacillati</taxon>
        <taxon>Actinomycetota</taxon>
        <taxon>Actinomycetes</taxon>
        <taxon>Streptosporangiales</taxon>
        <taxon>Nocardiopsidaceae</taxon>
        <taxon>Thermobifida</taxon>
    </lineage>
</organism>
<evidence type="ECO:0000259" key="2">
    <source>
        <dbReference type="Pfam" id="PF01370"/>
    </source>
</evidence>
<dbReference type="OrthoDB" id="4294885at2"/>
<dbReference type="InterPro" id="IPR036291">
    <property type="entry name" value="NAD(P)-bd_dom_sf"/>
</dbReference>
<reference evidence="4" key="1">
    <citation type="journal article" date="2017" name="Acta Aliment.">
        <title>Plant polysaccharide degrading enzyme system of Thermpbifida cellulosilytica TB100 revealed by de novo genome project data.</title>
        <authorList>
            <person name="Toth A."/>
            <person name="Baka E."/>
            <person name="Luzics S."/>
            <person name="Bata-Vidacs I."/>
            <person name="Nagy I."/>
            <person name="Balint B."/>
            <person name="Herceg R."/>
            <person name="Olasz F."/>
            <person name="Wilk T."/>
            <person name="Nagy T."/>
            <person name="Kriszt B."/>
            <person name="Nagy I."/>
            <person name="Kukolya J."/>
        </authorList>
    </citation>
    <scope>NUCLEOTIDE SEQUENCE [LARGE SCALE GENOMIC DNA]</scope>
    <source>
        <strain evidence="4">TB100</strain>
    </source>
</reference>
<evidence type="ECO:0000256" key="1">
    <source>
        <dbReference type="ARBA" id="ARBA00007637"/>
    </source>
</evidence>
<dbReference type="Gene3D" id="3.40.50.720">
    <property type="entry name" value="NAD(P)-binding Rossmann-like Domain"/>
    <property type="match status" value="1"/>
</dbReference>
<proteinExistence type="inferred from homology"/>
<keyword evidence="4" id="KW-1185">Reference proteome</keyword>
<comment type="similarity">
    <text evidence="1">Belongs to the NAD(P)-dependent epimerase/dehydratase family.</text>
</comment>
<name>A0A147KKB8_THECS</name>
<dbReference type="Pfam" id="PF01370">
    <property type="entry name" value="Epimerase"/>
    <property type="match status" value="1"/>
</dbReference>
<protein>
    <recommendedName>
        <fullName evidence="2">NAD-dependent epimerase/dehydratase domain-containing protein</fullName>
    </recommendedName>
</protein>
<evidence type="ECO:0000313" key="3">
    <source>
        <dbReference type="EMBL" id="KUP97760.1"/>
    </source>
</evidence>
<dbReference type="AlphaFoldDB" id="A0A147KKB8"/>
<dbReference type="SUPFAM" id="SSF51735">
    <property type="entry name" value="NAD(P)-binding Rossmann-fold domains"/>
    <property type="match status" value="1"/>
</dbReference>
<sequence>MSDTSSSARPAPAGLRVLVTGGCGFIGSHVVRGLAEAGAEVTVLDTLDGYGFDYGARFGVRERARIVRGDAADPDVVRPLVAEADAVVHAAACADVAACTRDPRRDFASMAATQTVLEAARDASLQRLVIASSAQVYGDRPHDGSRFREGDPLGEPGLFYANSKTWSERQARLYGKLFGVPVTVLRYFSVYGPHQVPKQGSHSWCAAIFAMRALKGLPLVVHGDGSQVRDLVSVADVAGATIAALTAPGAVGATVNVGTGRATSIAELARQVAGLVPGTTVEFGPRPAGDPQGAAADVTLMRELLGWSDWVDLRRGLADYLDWVDANPDLVPEWL</sequence>
<comment type="caution">
    <text evidence="3">The sequence shown here is derived from an EMBL/GenBank/DDBJ whole genome shotgun (WGS) entry which is preliminary data.</text>
</comment>